<reference evidence="2" key="4">
    <citation type="submission" date="2019-03" db="UniProtKB">
        <authorList>
            <consortium name="EnsemblPlants"/>
        </authorList>
    </citation>
    <scope>IDENTIFICATION</scope>
</reference>
<dbReference type="Gramene" id="AET7Gv20470800.9">
    <property type="protein sequence ID" value="AET7Gv20470800.9"/>
    <property type="gene ID" value="AET7Gv20470800"/>
</dbReference>
<evidence type="ECO:0000256" key="1">
    <source>
        <dbReference type="SAM" id="MobiDB-lite"/>
    </source>
</evidence>
<proteinExistence type="predicted"/>
<accession>A0A453R5I8</accession>
<evidence type="ECO:0000313" key="2">
    <source>
        <dbReference type="EnsemblPlants" id="AET7Gv20470800.11"/>
    </source>
</evidence>
<dbReference type="EnsemblPlants" id="AET7Gv20470800.11">
    <property type="protein sequence ID" value="AET7Gv20470800.11"/>
    <property type="gene ID" value="AET7Gv20470800"/>
</dbReference>
<organism evidence="2 3">
    <name type="scientific">Aegilops tauschii subsp. strangulata</name>
    <name type="common">Goatgrass</name>
    <dbReference type="NCBI Taxonomy" id="200361"/>
    <lineage>
        <taxon>Eukaryota</taxon>
        <taxon>Viridiplantae</taxon>
        <taxon>Streptophyta</taxon>
        <taxon>Embryophyta</taxon>
        <taxon>Tracheophyta</taxon>
        <taxon>Spermatophyta</taxon>
        <taxon>Magnoliopsida</taxon>
        <taxon>Liliopsida</taxon>
        <taxon>Poales</taxon>
        <taxon>Poaceae</taxon>
        <taxon>BOP clade</taxon>
        <taxon>Pooideae</taxon>
        <taxon>Triticodae</taxon>
        <taxon>Triticeae</taxon>
        <taxon>Triticinae</taxon>
        <taxon>Aegilops</taxon>
    </lineage>
</organism>
<evidence type="ECO:0000313" key="3">
    <source>
        <dbReference type="Proteomes" id="UP000015105"/>
    </source>
</evidence>
<dbReference type="EnsemblPlants" id="AET7Gv20470800.9">
    <property type="protein sequence ID" value="AET7Gv20470800.9"/>
    <property type="gene ID" value="AET7Gv20470800"/>
</dbReference>
<keyword evidence="3" id="KW-1185">Reference proteome</keyword>
<dbReference type="Gramene" id="AET7Gv20470800.14">
    <property type="protein sequence ID" value="AET7Gv20470800.14"/>
    <property type="gene ID" value="AET7Gv20470800"/>
</dbReference>
<dbReference type="EnsemblPlants" id="AET7Gv20470800.16">
    <property type="protein sequence ID" value="AET7Gv20470800.16"/>
    <property type="gene ID" value="AET7Gv20470800"/>
</dbReference>
<dbReference type="AlphaFoldDB" id="A0A453R5I8"/>
<name>A0A453R5I8_AEGTS</name>
<dbReference type="Gramene" id="AET7Gv20470800.15">
    <property type="protein sequence ID" value="AET7Gv20470800.15"/>
    <property type="gene ID" value="AET7Gv20470800"/>
</dbReference>
<reference evidence="2" key="3">
    <citation type="journal article" date="2017" name="Nature">
        <title>Genome sequence of the progenitor of the wheat D genome Aegilops tauschii.</title>
        <authorList>
            <person name="Luo M.C."/>
            <person name="Gu Y.Q."/>
            <person name="Puiu D."/>
            <person name="Wang H."/>
            <person name="Twardziok S.O."/>
            <person name="Deal K.R."/>
            <person name="Huo N."/>
            <person name="Zhu T."/>
            <person name="Wang L."/>
            <person name="Wang Y."/>
            <person name="McGuire P.E."/>
            <person name="Liu S."/>
            <person name="Long H."/>
            <person name="Ramasamy R.K."/>
            <person name="Rodriguez J.C."/>
            <person name="Van S.L."/>
            <person name="Yuan L."/>
            <person name="Wang Z."/>
            <person name="Xia Z."/>
            <person name="Xiao L."/>
            <person name="Anderson O.D."/>
            <person name="Ouyang S."/>
            <person name="Liang Y."/>
            <person name="Zimin A.V."/>
            <person name="Pertea G."/>
            <person name="Qi P."/>
            <person name="Bennetzen J.L."/>
            <person name="Dai X."/>
            <person name="Dawson M.W."/>
            <person name="Muller H.G."/>
            <person name="Kugler K."/>
            <person name="Rivarola-Duarte L."/>
            <person name="Spannagl M."/>
            <person name="Mayer K.F.X."/>
            <person name="Lu F.H."/>
            <person name="Bevan M.W."/>
            <person name="Leroy P."/>
            <person name="Li P."/>
            <person name="You F.M."/>
            <person name="Sun Q."/>
            <person name="Liu Z."/>
            <person name="Lyons E."/>
            <person name="Wicker T."/>
            <person name="Salzberg S.L."/>
            <person name="Devos K.M."/>
            <person name="Dvorak J."/>
        </authorList>
    </citation>
    <scope>NUCLEOTIDE SEQUENCE [LARGE SCALE GENOMIC DNA]</scope>
    <source>
        <strain evidence="2">cv. AL8/78</strain>
    </source>
</reference>
<dbReference type="EnsemblPlants" id="AET7Gv20470800.14">
    <property type="protein sequence ID" value="AET7Gv20470800.14"/>
    <property type="gene ID" value="AET7Gv20470800"/>
</dbReference>
<dbReference type="EnsemblPlants" id="AET7Gv20470800.13">
    <property type="protein sequence ID" value="AET7Gv20470800.13"/>
    <property type="gene ID" value="AET7Gv20470800"/>
</dbReference>
<dbReference type="Gramene" id="AET7Gv20470800.11">
    <property type="protein sequence ID" value="AET7Gv20470800.11"/>
    <property type="gene ID" value="AET7Gv20470800"/>
</dbReference>
<reference evidence="2" key="5">
    <citation type="journal article" date="2021" name="G3 (Bethesda)">
        <title>Aegilops tauschii genome assembly Aet v5.0 features greater sequence contiguity and improved annotation.</title>
        <authorList>
            <person name="Wang L."/>
            <person name="Zhu T."/>
            <person name="Rodriguez J.C."/>
            <person name="Deal K.R."/>
            <person name="Dubcovsky J."/>
            <person name="McGuire P.E."/>
            <person name="Lux T."/>
            <person name="Spannagl M."/>
            <person name="Mayer K.F.X."/>
            <person name="Baldrich P."/>
            <person name="Meyers B.C."/>
            <person name="Huo N."/>
            <person name="Gu Y.Q."/>
            <person name="Zhou H."/>
            <person name="Devos K.M."/>
            <person name="Bennetzen J.L."/>
            <person name="Unver T."/>
            <person name="Budak H."/>
            <person name="Gulick P.J."/>
            <person name="Galiba G."/>
            <person name="Kalapos B."/>
            <person name="Nelson D.R."/>
            <person name="Li P."/>
            <person name="You F.M."/>
            <person name="Luo M.C."/>
            <person name="Dvorak J."/>
        </authorList>
    </citation>
    <scope>NUCLEOTIDE SEQUENCE [LARGE SCALE GENOMIC DNA]</scope>
    <source>
        <strain evidence="2">cv. AL8/78</strain>
    </source>
</reference>
<protein>
    <submittedName>
        <fullName evidence="2">Uncharacterized protein</fullName>
    </submittedName>
</protein>
<dbReference type="EnsemblPlants" id="AET7Gv20470800.15">
    <property type="protein sequence ID" value="AET7Gv20470800.15"/>
    <property type="gene ID" value="AET7Gv20470800"/>
</dbReference>
<sequence>MDSFTLDLKFESSSSSRARVVFFLQELARLPSPASRLPPAGARVIPFVQARGPRLQALGPDPRCPVRPPLRPLGCCRARPAWPPLCLLGSRPRPAWSSPPQIGPRRAQPT</sequence>
<dbReference type="Proteomes" id="UP000015105">
    <property type="component" value="Chromosome 7D"/>
</dbReference>
<dbReference type="Gramene" id="AET7Gv20470800.10">
    <property type="protein sequence ID" value="AET7Gv20470800.10"/>
    <property type="gene ID" value="AET7Gv20470800"/>
</dbReference>
<feature type="region of interest" description="Disordered" evidence="1">
    <location>
        <begin position="90"/>
        <end position="110"/>
    </location>
</feature>
<reference evidence="3" key="1">
    <citation type="journal article" date="2014" name="Science">
        <title>Ancient hybridizations among the ancestral genomes of bread wheat.</title>
        <authorList>
            <consortium name="International Wheat Genome Sequencing Consortium,"/>
            <person name="Marcussen T."/>
            <person name="Sandve S.R."/>
            <person name="Heier L."/>
            <person name="Spannagl M."/>
            <person name="Pfeifer M."/>
            <person name="Jakobsen K.S."/>
            <person name="Wulff B.B."/>
            <person name="Steuernagel B."/>
            <person name="Mayer K.F."/>
            <person name="Olsen O.A."/>
        </authorList>
    </citation>
    <scope>NUCLEOTIDE SEQUENCE [LARGE SCALE GENOMIC DNA]</scope>
    <source>
        <strain evidence="3">cv. AL8/78</strain>
    </source>
</reference>
<dbReference type="EnsemblPlants" id="AET7Gv20470800.10">
    <property type="protein sequence ID" value="AET7Gv20470800.10"/>
    <property type="gene ID" value="AET7Gv20470800"/>
</dbReference>
<dbReference type="Gramene" id="AET7Gv20470800.16">
    <property type="protein sequence ID" value="AET7Gv20470800.16"/>
    <property type="gene ID" value="AET7Gv20470800"/>
</dbReference>
<reference evidence="3" key="2">
    <citation type="journal article" date="2017" name="Nat. Plants">
        <title>The Aegilops tauschii genome reveals multiple impacts of transposons.</title>
        <authorList>
            <person name="Zhao G."/>
            <person name="Zou C."/>
            <person name="Li K."/>
            <person name="Wang K."/>
            <person name="Li T."/>
            <person name="Gao L."/>
            <person name="Zhang X."/>
            <person name="Wang H."/>
            <person name="Yang Z."/>
            <person name="Liu X."/>
            <person name="Jiang W."/>
            <person name="Mao L."/>
            <person name="Kong X."/>
            <person name="Jiao Y."/>
            <person name="Jia J."/>
        </authorList>
    </citation>
    <scope>NUCLEOTIDE SEQUENCE [LARGE SCALE GENOMIC DNA]</scope>
    <source>
        <strain evidence="3">cv. AL8/78</strain>
    </source>
</reference>
<dbReference type="Gramene" id="AET7Gv20470800.13">
    <property type="protein sequence ID" value="AET7Gv20470800.13"/>
    <property type="gene ID" value="AET7Gv20470800"/>
</dbReference>